<proteinExistence type="predicted"/>
<dbReference type="InterPro" id="IPR017592">
    <property type="entry name" value="Pilus_assmbl_Flp-typ_CpaB"/>
</dbReference>
<gene>
    <name evidence="3" type="ORF">DSM19430T_16870</name>
</gene>
<dbReference type="InterPro" id="IPR031571">
    <property type="entry name" value="RcpC_dom"/>
</dbReference>
<dbReference type="InterPro" id="IPR013974">
    <property type="entry name" value="SAF"/>
</dbReference>
<dbReference type="Proteomes" id="UP000503820">
    <property type="component" value="Unassembled WGS sequence"/>
</dbReference>
<evidence type="ECO:0000313" key="4">
    <source>
        <dbReference type="Proteomes" id="UP000503820"/>
    </source>
</evidence>
<reference evidence="3 4" key="1">
    <citation type="submission" date="2020-05" db="EMBL/GenBank/DDBJ databases">
        <title>Draft genome sequence of Desulfovibrio psychrotolerans JS1T.</title>
        <authorList>
            <person name="Ueno A."/>
            <person name="Tamazawa S."/>
            <person name="Tamamura S."/>
            <person name="Murakami T."/>
            <person name="Kiyama T."/>
            <person name="Inomata H."/>
            <person name="Amano Y."/>
            <person name="Miyakawa K."/>
            <person name="Tamaki H."/>
            <person name="Naganuma T."/>
            <person name="Kaneko K."/>
        </authorList>
    </citation>
    <scope>NUCLEOTIDE SEQUENCE [LARGE SCALE GENOMIC DNA]</scope>
    <source>
        <strain evidence="3 4">JS1</strain>
    </source>
</reference>
<accession>A0A7J0BTG0</accession>
<name>A0A7J0BTG0_9BACT</name>
<dbReference type="Pfam" id="PF16976">
    <property type="entry name" value="RcpC"/>
    <property type="match status" value="1"/>
</dbReference>
<protein>
    <submittedName>
        <fullName evidence="3">Flp pilus assembly protein CpaB</fullName>
    </submittedName>
</protein>
<feature type="compositionally biased region" description="Polar residues" evidence="1">
    <location>
        <begin position="227"/>
        <end position="236"/>
    </location>
</feature>
<comment type="caution">
    <text evidence="3">The sequence shown here is derived from an EMBL/GenBank/DDBJ whole genome shotgun (WGS) entry which is preliminary data.</text>
</comment>
<dbReference type="Gene3D" id="3.90.1210.10">
    <property type="entry name" value="Antifreeze-like/N-acetylneuraminic acid synthase C-terminal domain"/>
    <property type="match status" value="1"/>
</dbReference>
<dbReference type="NCBIfam" id="TIGR03177">
    <property type="entry name" value="pilus_cpaB"/>
    <property type="match status" value="1"/>
</dbReference>
<dbReference type="AlphaFoldDB" id="A0A7J0BTG0"/>
<evidence type="ECO:0000259" key="2">
    <source>
        <dbReference type="SMART" id="SM00858"/>
    </source>
</evidence>
<evidence type="ECO:0000313" key="3">
    <source>
        <dbReference type="EMBL" id="GFM37003.1"/>
    </source>
</evidence>
<dbReference type="CDD" id="cd11614">
    <property type="entry name" value="SAF_CpaB_FlgA_like"/>
    <property type="match status" value="1"/>
</dbReference>
<keyword evidence="4" id="KW-1185">Reference proteome</keyword>
<sequence length="275" mass="29064">MRASTLIPLFLGLLLSLAAGFMVFTWMTSSRPQPQAVQAPKTVNIVVASQPVGKGTKLSEQHLRLAAFLPESIPAGTFAAPEELSGRVTSVPLEPGEIITTARLLDDSVQYGGVSSLISPGLRAIAVKGNQILGIAGFIRPGNSVDVLVTIDDERRDKDKAVTKTVLENIRVIATGTELEKKGDDTETSSVDVYTLEMTPVDAEKLALAATRGTLHFALRNPADASTVRTGGTNVPDTLASLTPPPAKKPRSSAPPAVTVELITGTSRQTMRFAQ</sequence>
<feature type="region of interest" description="Disordered" evidence="1">
    <location>
        <begin position="227"/>
        <end position="256"/>
    </location>
</feature>
<feature type="domain" description="SAF" evidence="2">
    <location>
        <begin position="43"/>
        <end position="105"/>
    </location>
</feature>
<dbReference type="SMART" id="SM00858">
    <property type="entry name" value="SAF"/>
    <property type="match status" value="1"/>
</dbReference>
<organism evidence="3 4">
    <name type="scientific">Desulfovibrio psychrotolerans</name>
    <dbReference type="NCBI Taxonomy" id="415242"/>
    <lineage>
        <taxon>Bacteria</taxon>
        <taxon>Pseudomonadati</taxon>
        <taxon>Thermodesulfobacteriota</taxon>
        <taxon>Desulfovibrionia</taxon>
        <taxon>Desulfovibrionales</taxon>
        <taxon>Desulfovibrionaceae</taxon>
        <taxon>Desulfovibrio</taxon>
    </lineage>
</organism>
<dbReference type="Pfam" id="PF08666">
    <property type="entry name" value="SAF"/>
    <property type="match status" value="1"/>
</dbReference>
<dbReference type="RefSeq" id="WP_174409658.1">
    <property type="nucleotide sequence ID" value="NZ_BLVP01000008.1"/>
</dbReference>
<dbReference type="EMBL" id="BLVP01000008">
    <property type="protein sequence ID" value="GFM37003.1"/>
    <property type="molecule type" value="Genomic_DNA"/>
</dbReference>
<evidence type="ECO:0000256" key="1">
    <source>
        <dbReference type="SAM" id="MobiDB-lite"/>
    </source>
</evidence>